<dbReference type="EMBL" id="LNIX01000002">
    <property type="protein sequence ID" value="OXA60427.1"/>
    <property type="molecule type" value="Genomic_DNA"/>
</dbReference>
<dbReference type="Gene3D" id="6.10.140.2150">
    <property type="match status" value="1"/>
</dbReference>
<dbReference type="FunFam" id="6.10.140.2150:FF:000001">
    <property type="entry name" value="Sphingosine-1-phosphate lyase 1"/>
    <property type="match status" value="1"/>
</dbReference>
<dbReference type="InterPro" id="IPR015421">
    <property type="entry name" value="PyrdxlP-dep_Trfase_major"/>
</dbReference>
<evidence type="ECO:0000256" key="9">
    <source>
        <dbReference type="ARBA" id="ARBA00022989"/>
    </source>
</evidence>
<dbReference type="Gene3D" id="3.90.1150.10">
    <property type="entry name" value="Aspartate Aminotransferase, domain 1"/>
    <property type="match status" value="1"/>
</dbReference>
<protein>
    <recommendedName>
        <fullName evidence="14">sphinganine-1-phosphate aldolase</fullName>
        <ecNumber evidence="14">4.1.2.27</ecNumber>
    </recommendedName>
    <alternativeName>
        <fullName evidence="15">Sphingosine-1-phosphate aldolase</fullName>
    </alternativeName>
</protein>
<dbReference type="GO" id="GO:0008117">
    <property type="term" value="F:sphinganine-1-phosphate aldolase activity"/>
    <property type="evidence" value="ECO:0007669"/>
    <property type="project" value="UniProtKB-EC"/>
</dbReference>
<comment type="pathway">
    <text evidence="3">Lipid metabolism; sphingolipid metabolism.</text>
</comment>
<keyword evidence="12 17" id="KW-0456">Lyase</keyword>
<dbReference type="InterPro" id="IPR015424">
    <property type="entry name" value="PyrdxlP-dep_Trfase"/>
</dbReference>
<dbReference type="GO" id="GO:0030149">
    <property type="term" value="P:sphingolipid catabolic process"/>
    <property type="evidence" value="ECO:0007669"/>
    <property type="project" value="TreeGrafter"/>
</dbReference>
<feature type="transmembrane region" description="Helical" evidence="18">
    <location>
        <begin position="42"/>
        <end position="65"/>
    </location>
</feature>
<evidence type="ECO:0000256" key="6">
    <source>
        <dbReference type="ARBA" id="ARBA00022824"/>
    </source>
</evidence>
<comment type="subcellular location">
    <subcellularLocation>
        <location evidence="2">Endoplasmic reticulum membrane</location>
        <topology evidence="2">Single-pass membrane protein</topology>
    </subcellularLocation>
</comment>
<keyword evidence="20" id="KW-1185">Reference proteome</keyword>
<evidence type="ECO:0000256" key="15">
    <source>
        <dbReference type="ARBA" id="ARBA00042568"/>
    </source>
</evidence>
<evidence type="ECO:0000256" key="14">
    <source>
        <dbReference type="ARBA" id="ARBA00038965"/>
    </source>
</evidence>
<dbReference type="STRING" id="158441.A0A226ETD8"/>
<keyword evidence="10" id="KW-0443">Lipid metabolism</keyword>
<dbReference type="Proteomes" id="UP000198287">
    <property type="component" value="Unassembled WGS sequence"/>
</dbReference>
<keyword evidence="8" id="KW-0746">Sphingolipid metabolism</keyword>
<evidence type="ECO:0000256" key="18">
    <source>
        <dbReference type="SAM" id="Phobius"/>
    </source>
</evidence>
<keyword evidence="6" id="KW-0256">Endoplasmic reticulum</keyword>
<evidence type="ECO:0000313" key="19">
    <source>
        <dbReference type="EMBL" id="OXA60427.1"/>
    </source>
</evidence>
<dbReference type="PANTHER" id="PTHR42735:SF6">
    <property type="entry name" value="SPHINGOSINE-1-PHOSPHATE LYASE 1"/>
    <property type="match status" value="1"/>
</dbReference>
<evidence type="ECO:0000313" key="20">
    <source>
        <dbReference type="Proteomes" id="UP000198287"/>
    </source>
</evidence>
<comment type="pathway">
    <text evidence="4">Sphingolipid metabolism.</text>
</comment>
<comment type="cofactor">
    <cofactor evidence="1 16 17">
        <name>pyridoxal 5'-phosphate</name>
        <dbReference type="ChEBI" id="CHEBI:597326"/>
    </cofactor>
</comment>
<dbReference type="InterPro" id="IPR050477">
    <property type="entry name" value="GrpII_AminoAcid_Decarb"/>
</dbReference>
<evidence type="ECO:0000256" key="4">
    <source>
        <dbReference type="ARBA" id="ARBA00004991"/>
    </source>
</evidence>
<evidence type="ECO:0000256" key="12">
    <source>
        <dbReference type="ARBA" id="ARBA00023239"/>
    </source>
</evidence>
<dbReference type="OrthoDB" id="10254570at2759"/>
<keyword evidence="5 18" id="KW-0812">Transmembrane</keyword>
<dbReference type="Gene3D" id="3.40.640.10">
    <property type="entry name" value="Type I PLP-dependent aspartate aminotransferase-like (Major domain)"/>
    <property type="match status" value="1"/>
</dbReference>
<dbReference type="AlphaFoldDB" id="A0A226ETD8"/>
<evidence type="ECO:0000256" key="17">
    <source>
        <dbReference type="RuleBase" id="RU000382"/>
    </source>
</evidence>
<dbReference type="SUPFAM" id="SSF53383">
    <property type="entry name" value="PLP-dependent transferases"/>
    <property type="match status" value="1"/>
</dbReference>
<dbReference type="FunFam" id="3.40.640.10:FF:000020">
    <property type="entry name" value="sphingosine-1-phosphate lyase 1"/>
    <property type="match status" value="1"/>
</dbReference>
<evidence type="ECO:0000256" key="10">
    <source>
        <dbReference type="ARBA" id="ARBA00023098"/>
    </source>
</evidence>
<keyword evidence="11 18" id="KW-0472">Membrane</keyword>
<dbReference type="GO" id="GO:0030170">
    <property type="term" value="F:pyridoxal phosphate binding"/>
    <property type="evidence" value="ECO:0007669"/>
    <property type="project" value="InterPro"/>
</dbReference>
<reference evidence="19 20" key="1">
    <citation type="submission" date="2015-12" db="EMBL/GenBank/DDBJ databases">
        <title>The genome of Folsomia candida.</title>
        <authorList>
            <person name="Faddeeva A."/>
            <person name="Derks M.F."/>
            <person name="Anvar Y."/>
            <person name="Smit S."/>
            <person name="Van Straalen N."/>
            <person name="Roelofs D."/>
        </authorList>
    </citation>
    <scope>NUCLEOTIDE SEQUENCE [LARGE SCALE GENOMIC DNA]</scope>
    <source>
        <strain evidence="19 20">VU population</strain>
        <tissue evidence="19">Whole body</tissue>
    </source>
</reference>
<dbReference type="GO" id="GO:0019752">
    <property type="term" value="P:carboxylic acid metabolic process"/>
    <property type="evidence" value="ECO:0007669"/>
    <property type="project" value="InterPro"/>
</dbReference>
<proteinExistence type="inferred from homology"/>
<evidence type="ECO:0000256" key="16">
    <source>
        <dbReference type="PIRSR" id="PIRSR602129-50"/>
    </source>
</evidence>
<organism evidence="19 20">
    <name type="scientific">Folsomia candida</name>
    <name type="common">Springtail</name>
    <dbReference type="NCBI Taxonomy" id="158441"/>
    <lineage>
        <taxon>Eukaryota</taxon>
        <taxon>Metazoa</taxon>
        <taxon>Ecdysozoa</taxon>
        <taxon>Arthropoda</taxon>
        <taxon>Hexapoda</taxon>
        <taxon>Collembola</taxon>
        <taxon>Entomobryomorpha</taxon>
        <taxon>Isotomoidea</taxon>
        <taxon>Isotomidae</taxon>
        <taxon>Proisotominae</taxon>
        <taxon>Folsomia</taxon>
    </lineage>
</organism>
<evidence type="ECO:0000256" key="5">
    <source>
        <dbReference type="ARBA" id="ARBA00022692"/>
    </source>
</evidence>
<feature type="modified residue" description="N6-(pyridoxal phosphate)lysine" evidence="16">
    <location>
        <position position="366"/>
    </location>
</feature>
<evidence type="ECO:0000256" key="1">
    <source>
        <dbReference type="ARBA" id="ARBA00001933"/>
    </source>
</evidence>
<evidence type="ECO:0000256" key="2">
    <source>
        <dbReference type="ARBA" id="ARBA00004389"/>
    </source>
</evidence>
<dbReference type="InterPro" id="IPR015422">
    <property type="entry name" value="PyrdxlP-dep_Trfase_small"/>
</dbReference>
<accession>A0A226ETD8</accession>
<name>A0A226ETD8_FOLCA</name>
<evidence type="ECO:0000256" key="8">
    <source>
        <dbReference type="ARBA" id="ARBA00022919"/>
    </source>
</evidence>
<sequence length="576" mass="63570">MSVPHLELTKLETTIMSDAFRGIFSNILNEGQHLREIFNRRLVAYEPLVLVGGSGIIAYGIHYMVIRIPNDGIYAGVKRTFFRIRNRIPFIKSIIDRELAKSAKSITDNVEKLYRGGNENCKFITVLPKGPMSSSEILVQVESYLKLGYNGSDGGLMSGALYHGGEGLTKLNTKVYEMSSWSNTLHAEVFPGILKMEAEIVRMVADLFHGDSESCGSVTSCGTESILLAVKAYRDYGTTELGILHPEILVASSAHPAFNKAAQLYNIKIKSVPLDQNTYTVDVKAMKKMITRNTVMIVGSAPAYPHGCMDNIKAISEIGLKHNIPVHVDACLGGFLIAFMSKAGFPLEPFDFQLPGVTSISADTHKVTHHLPLCDYGSAPKGSSILLFRSKKLRQYQYFIHTEWCGGLYASQTLAGSRAGALIAVCWTTMLYFGMSGYVDMTKSIIQTARHIKYQLKQIQGIDVMGNPEVSIIALKSEEFDIYRLLEAMKSKGWVMNALQFPSSIHFCLSYNQTAPGVADKFLKDIRDAVEVLMSDPDSETTGVAAIYGTSQTVSDRSIVSEITAIYLDTLYETNF</sequence>
<dbReference type="GO" id="GO:0005789">
    <property type="term" value="C:endoplasmic reticulum membrane"/>
    <property type="evidence" value="ECO:0007669"/>
    <property type="project" value="UniProtKB-SubCell"/>
</dbReference>
<keyword evidence="9 18" id="KW-1133">Transmembrane helix</keyword>
<evidence type="ECO:0000256" key="7">
    <source>
        <dbReference type="ARBA" id="ARBA00022898"/>
    </source>
</evidence>
<evidence type="ECO:0000256" key="13">
    <source>
        <dbReference type="ARBA" id="ARBA00038302"/>
    </source>
</evidence>
<dbReference type="Pfam" id="PF00282">
    <property type="entry name" value="Pyridoxal_deC"/>
    <property type="match status" value="1"/>
</dbReference>
<dbReference type="InterPro" id="IPR002129">
    <property type="entry name" value="PyrdxlP-dep_de-COase"/>
</dbReference>
<evidence type="ECO:0000256" key="3">
    <source>
        <dbReference type="ARBA" id="ARBA00004760"/>
    </source>
</evidence>
<dbReference type="EC" id="4.1.2.27" evidence="14"/>
<dbReference type="PANTHER" id="PTHR42735">
    <property type="match status" value="1"/>
</dbReference>
<comment type="similarity">
    <text evidence="13">Belongs to the group II decarboxylase family. Sphingosine-1-phosphate lyase subfamily.</text>
</comment>
<dbReference type="OMA" id="MILAAFH"/>
<gene>
    <name evidence="19" type="ORF">Fcan01_05488</name>
</gene>
<evidence type="ECO:0000256" key="11">
    <source>
        <dbReference type="ARBA" id="ARBA00023136"/>
    </source>
</evidence>
<keyword evidence="7 16" id="KW-0663">Pyridoxal phosphate</keyword>
<comment type="caution">
    <text evidence="19">The sequence shown here is derived from an EMBL/GenBank/DDBJ whole genome shotgun (WGS) entry which is preliminary data.</text>
</comment>